<dbReference type="Proteomes" id="UP000006015">
    <property type="component" value="Unassembled WGS sequence"/>
</dbReference>
<dbReference type="Pfam" id="PF19786">
    <property type="entry name" value="DUF6270"/>
    <property type="match status" value="1"/>
</dbReference>
<comment type="caution">
    <text evidence="1">The sequence shown here is derived from an EMBL/GenBank/DDBJ whole genome shotgun (WGS) entry which is preliminary data.</text>
</comment>
<keyword evidence="2" id="KW-1185">Reference proteome</keyword>
<dbReference type="EMBL" id="ADNS01000031">
    <property type="protein sequence ID" value="EFG80257.1"/>
    <property type="molecule type" value="Genomic_DNA"/>
</dbReference>
<evidence type="ECO:0000313" key="2">
    <source>
        <dbReference type="Proteomes" id="UP000006015"/>
    </source>
</evidence>
<evidence type="ECO:0000313" key="1">
    <source>
        <dbReference type="EMBL" id="EFG80257.1"/>
    </source>
</evidence>
<sequence>MTRDIVRVTGDKFKCEEYVARQSWISALSHPQKVPAGINLTGFRLKSLIGDIESNGFTRLKAAAKSSAALVIDLASDRHGVWDLENGSFLSNLASLKKQKVLRRFPNARLVSFGSTEHLALFSHAVERGKQELEEAGLFSRSLILKIPFTSLSIDGERIETKRGPTPRQIRAAYEPYYQIFKQNGFRFLPNLPDELAVSTPEHDWGPGINHFVDEAYYWWGSEIEKFVSS</sequence>
<accession>A0ABP2IH20</accession>
<protein>
    <submittedName>
        <fullName evidence="1">Uncharacterized protein</fullName>
    </submittedName>
</protein>
<proteinExistence type="predicted"/>
<organism evidence="1 2">
    <name type="scientific">Corynebacterium ammoniagenes DSM 20306</name>
    <dbReference type="NCBI Taxonomy" id="649754"/>
    <lineage>
        <taxon>Bacteria</taxon>
        <taxon>Bacillati</taxon>
        <taxon>Actinomycetota</taxon>
        <taxon>Actinomycetes</taxon>
        <taxon>Mycobacteriales</taxon>
        <taxon>Corynebacteriaceae</taxon>
        <taxon>Corynebacterium</taxon>
    </lineage>
</organism>
<gene>
    <name evidence="1" type="ORF">HMPREF0281_02350</name>
</gene>
<dbReference type="InterPro" id="IPR046237">
    <property type="entry name" value="DUF6270"/>
</dbReference>
<reference evidence="1 2" key="1">
    <citation type="submission" date="2010-04" db="EMBL/GenBank/DDBJ databases">
        <authorList>
            <person name="Weinstock G."/>
            <person name="Sodergren E."/>
            <person name="Clifton S."/>
            <person name="Fulton L."/>
            <person name="Fulton B."/>
            <person name="Courtney L."/>
            <person name="Fronick C."/>
            <person name="Harrison M."/>
            <person name="Strong C."/>
            <person name="Farmer C."/>
            <person name="Delahaunty K."/>
            <person name="Markovic C."/>
            <person name="Hall O."/>
            <person name="Minx P."/>
            <person name="Tomlinson C."/>
            <person name="Mitreva M."/>
            <person name="Hou S."/>
            <person name="Wollam A."/>
            <person name="Pepin K.H."/>
            <person name="Johnson M."/>
            <person name="Bhonagiri V."/>
            <person name="Zhang X."/>
            <person name="Suruliraj S."/>
            <person name="Warren W."/>
            <person name="Chinwalla A."/>
            <person name="Mardis E.R."/>
            <person name="Wilson R.K."/>
        </authorList>
    </citation>
    <scope>NUCLEOTIDE SEQUENCE [LARGE SCALE GENOMIC DNA]</scope>
    <source>
        <strain evidence="1 2">DSM 20306</strain>
    </source>
</reference>
<name>A0ABP2IH20_CORAM</name>